<keyword evidence="4" id="KW-1185">Reference proteome</keyword>
<keyword evidence="2" id="KW-1133">Transmembrane helix</keyword>
<reference evidence="3 4" key="1">
    <citation type="submission" date="2023-07" db="EMBL/GenBank/DDBJ databases">
        <title>Functional and genomic diversity of the sorghum phyllosphere microbiome.</title>
        <authorList>
            <person name="Shade A."/>
        </authorList>
    </citation>
    <scope>NUCLEOTIDE SEQUENCE [LARGE SCALE GENOMIC DNA]</scope>
    <source>
        <strain evidence="3 4">SORGH_AS_1207</strain>
    </source>
</reference>
<comment type="caution">
    <text evidence="3">The sequence shown here is derived from an EMBL/GenBank/DDBJ whole genome shotgun (WGS) entry which is preliminary data.</text>
</comment>
<dbReference type="PANTHER" id="PTHR34219:SF1">
    <property type="entry name" value="PEPSY DOMAIN-CONTAINING PROTEIN"/>
    <property type="match status" value="1"/>
</dbReference>
<evidence type="ECO:0000256" key="2">
    <source>
        <dbReference type="SAM" id="Phobius"/>
    </source>
</evidence>
<feature type="transmembrane region" description="Helical" evidence="2">
    <location>
        <begin position="395"/>
        <end position="415"/>
    </location>
</feature>
<accession>A0ABU0TYP5</accession>
<evidence type="ECO:0000256" key="1">
    <source>
        <dbReference type="SAM" id="MobiDB-lite"/>
    </source>
</evidence>
<feature type="transmembrane region" description="Helical" evidence="2">
    <location>
        <begin position="226"/>
        <end position="246"/>
    </location>
</feature>
<protein>
    <submittedName>
        <fullName evidence="3">Iron-regulated membrane protein</fullName>
    </submittedName>
</protein>
<proteinExistence type="predicted"/>
<dbReference type="PANTHER" id="PTHR34219">
    <property type="entry name" value="IRON-REGULATED INNER MEMBRANE PROTEIN-RELATED"/>
    <property type="match status" value="1"/>
</dbReference>
<keyword evidence="2" id="KW-0812">Transmembrane</keyword>
<dbReference type="Pfam" id="PF03929">
    <property type="entry name" value="PepSY_TM"/>
    <property type="match status" value="1"/>
</dbReference>
<feature type="region of interest" description="Disordered" evidence="1">
    <location>
        <begin position="276"/>
        <end position="300"/>
    </location>
</feature>
<evidence type="ECO:0000313" key="3">
    <source>
        <dbReference type="EMBL" id="MDQ1124782.1"/>
    </source>
</evidence>
<evidence type="ECO:0000313" key="4">
    <source>
        <dbReference type="Proteomes" id="UP001226691"/>
    </source>
</evidence>
<feature type="transmembrane region" description="Helical" evidence="2">
    <location>
        <begin position="184"/>
        <end position="205"/>
    </location>
</feature>
<feature type="transmembrane region" description="Helical" evidence="2">
    <location>
        <begin position="41"/>
        <end position="65"/>
    </location>
</feature>
<organism evidence="3 4">
    <name type="scientific">Microbacterium trichothecenolyticum</name>
    <name type="common">Aureobacterium trichothecenolyticum</name>
    <dbReference type="NCBI Taxonomy" id="69370"/>
    <lineage>
        <taxon>Bacteria</taxon>
        <taxon>Bacillati</taxon>
        <taxon>Actinomycetota</taxon>
        <taxon>Actinomycetes</taxon>
        <taxon>Micrococcales</taxon>
        <taxon>Microbacteriaceae</taxon>
        <taxon>Microbacterium</taxon>
    </lineage>
</organism>
<keyword evidence="2" id="KW-0472">Membrane</keyword>
<dbReference type="EMBL" id="JAUTBF010000001">
    <property type="protein sequence ID" value="MDQ1124782.1"/>
    <property type="molecule type" value="Genomic_DNA"/>
</dbReference>
<gene>
    <name evidence="3" type="ORF">QE412_003355</name>
</gene>
<dbReference type="RefSeq" id="WP_307486565.1">
    <property type="nucleotide sequence ID" value="NZ_JAUTBF010000001.1"/>
</dbReference>
<feature type="transmembrane region" description="Helical" evidence="2">
    <location>
        <begin position="436"/>
        <end position="454"/>
    </location>
</feature>
<dbReference type="InterPro" id="IPR005625">
    <property type="entry name" value="PepSY-ass_TM"/>
</dbReference>
<sequence length="486" mass="50783">MSHISAGPVPAPTPDRSPSAPTNPPGTATRKGWFTALLRRLHFFAGLFVGPFILVAAVSGALYAISPSLEKVLYPHELTATSTLASLPLAPQIAAAEAYVRDGATPVAVRPAPEAGATTRVMFADPSLPQSTTRAVFVDPATAAIRGDLPAYGTSGALPLRHWISDLHRSLHLGDVGRWYSELAASWLGIVALAGLGLWIGRFVASRRGRRDLLRPNRSHRGYRRLSSWHSAVGIWVVVGAVFLSATGITWSTFAGAHVADLRSAIGEGTPSLTTSLDGAPAAAGGHAGHGGAASGESAADADPATFDAVLAVARGVNADSGAVEIRPPAAAGKAWVVQEIHRSFPTQVDAVAIDGSTMQVTDRVDFADYPVLAKLSRWGIDLHSGTLFGLANQLVLLALALGIAALVVLGYAMWWTRRPTRGLAAAPARGALRGAPWWGVAAVLAVAVGIGLFLPLVGYTLAAFVVVDVLVGWRARRARLRQSEN</sequence>
<dbReference type="Proteomes" id="UP001226691">
    <property type="component" value="Unassembled WGS sequence"/>
</dbReference>
<name>A0ABU0TYP5_MICTR</name>
<feature type="region of interest" description="Disordered" evidence="1">
    <location>
        <begin position="1"/>
        <end position="28"/>
    </location>
</feature>